<evidence type="ECO:0000313" key="3">
    <source>
        <dbReference type="Proteomes" id="UP001417504"/>
    </source>
</evidence>
<reference evidence="2 3" key="1">
    <citation type="submission" date="2024-01" db="EMBL/GenBank/DDBJ databases">
        <title>Genome assemblies of Stephania.</title>
        <authorList>
            <person name="Yang L."/>
        </authorList>
    </citation>
    <scope>NUCLEOTIDE SEQUENCE [LARGE SCALE GENOMIC DNA]</scope>
    <source>
        <strain evidence="2">QJT</strain>
        <tissue evidence="2">Leaf</tissue>
    </source>
</reference>
<sequence length="83" mass="9974">MRKHTEITSTILAKSHILVRSSQDRNYHSETKSAYLRFFDDEERERWIEREERNDDEKRSDRPNLDDEDDKVRFGSSALNEGD</sequence>
<proteinExistence type="predicted"/>
<dbReference type="EMBL" id="JBBNAE010000006">
    <property type="protein sequence ID" value="KAK9116752.1"/>
    <property type="molecule type" value="Genomic_DNA"/>
</dbReference>
<comment type="caution">
    <text evidence="2">The sequence shown here is derived from an EMBL/GenBank/DDBJ whole genome shotgun (WGS) entry which is preliminary data.</text>
</comment>
<gene>
    <name evidence="2" type="ORF">Sjap_015699</name>
</gene>
<evidence type="ECO:0000256" key="1">
    <source>
        <dbReference type="SAM" id="MobiDB-lite"/>
    </source>
</evidence>
<accession>A0AAP0NR41</accession>
<dbReference type="Proteomes" id="UP001417504">
    <property type="component" value="Unassembled WGS sequence"/>
</dbReference>
<feature type="compositionally biased region" description="Basic and acidic residues" evidence="1">
    <location>
        <begin position="49"/>
        <end position="73"/>
    </location>
</feature>
<organism evidence="2 3">
    <name type="scientific">Stephania japonica</name>
    <dbReference type="NCBI Taxonomy" id="461633"/>
    <lineage>
        <taxon>Eukaryota</taxon>
        <taxon>Viridiplantae</taxon>
        <taxon>Streptophyta</taxon>
        <taxon>Embryophyta</taxon>
        <taxon>Tracheophyta</taxon>
        <taxon>Spermatophyta</taxon>
        <taxon>Magnoliopsida</taxon>
        <taxon>Ranunculales</taxon>
        <taxon>Menispermaceae</taxon>
        <taxon>Menispermoideae</taxon>
        <taxon>Cissampelideae</taxon>
        <taxon>Stephania</taxon>
    </lineage>
</organism>
<protein>
    <submittedName>
        <fullName evidence="2">Uncharacterized protein</fullName>
    </submittedName>
</protein>
<keyword evidence="3" id="KW-1185">Reference proteome</keyword>
<feature type="region of interest" description="Disordered" evidence="1">
    <location>
        <begin position="49"/>
        <end position="83"/>
    </location>
</feature>
<dbReference type="AlphaFoldDB" id="A0AAP0NR41"/>
<evidence type="ECO:0000313" key="2">
    <source>
        <dbReference type="EMBL" id="KAK9116752.1"/>
    </source>
</evidence>
<name>A0AAP0NR41_9MAGN</name>